<dbReference type="AlphaFoldDB" id="A0A0C3DEB5"/>
<reference evidence="2" key="2">
    <citation type="submission" date="2015-01" db="EMBL/GenBank/DDBJ databases">
        <title>Evolutionary Origins and Diversification of the Mycorrhizal Mutualists.</title>
        <authorList>
            <consortium name="DOE Joint Genome Institute"/>
            <consortium name="Mycorrhizal Genomics Consortium"/>
            <person name="Kohler A."/>
            <person name="Kuo A."/>
            <person name="Nagy L.G."/>
            <person name="Floudas D."/>
            <person name="Copeland A."/>
            <person name="Barry K.W."/>
            <person name="Cichocki N."/>
            <person name="Veneault-Fourrey C."/>
            <person name="LaButti K."/>
            <person name="Lindquist E.A."/>
            <person name="Lipzen A."/>
            <person name="Lundell T."/>
            <person name="Morin E."/>
            <person name="Murat C."/>
            <person name="Riley R."/>
            <person name="Ohm R."/>
            <person name="Sun H."/>
            <person name="Tunlid A."/>
            <person name="Henrissat B."/>
            <person name="Grigoriev I.V."/>
            <person name="Hibbett D.S."/>
            <person name="Martin F."/>
        </authorList>
    </citation>
    <scope>NUCLEOTIDE SEQUENCE [LARGE SCALE GENOMIC DNA]</scope>
    <source>
        <strain evidence="2">Foug A</strain>
    </source>
</reference>
<reference evidence="1 2" key="1">
    <citation type="submission" date="2014-04" db="EMBL/GenBank/DDBJ databases">
        <authorList>
            <consortium name="DOE Joint Genome Institute"/>
            <person name="Kuo A."/>
            <person name="Kohler A."/>
            <person name="Nagy L.G."/>
            <person name="Floudas D."/>
            <person name="Copeland A."/>
            <person name="Barry K.W."/>
            <person name="Cichocki N."/>
            <person name="Veneault-Fourrey C."/>
            <person name="LaButti K."/>
            <person name="Lindquist E.A."/>
            <person name="Lipzen A."/>
            <person name="Lundell T."/>
            <person name="Morin E."/>
            <person name="Murat C."/>
            <person name="Sun H."/>
            <person name="Tunlid A."/>
            <person name="Henrissat B."/>
            <person name="Grigoriev I.V."/>
            <person name="Hibbett D.S."/>
            <person name="Martin F."/>
            <person name="Nordberg H.P."/>
            <person name="Cantor M.N."/>
            <person name="Hua S.X."/>
        </authorList>
    </citation>
    <scope>NUCLEOTIDE SEQUENCE [LARGE SCALE GENOMIC DNA]</scope>
    <source>
        <strain evidence="1 2">Foug A</strain>
    </source>
</reference>
<gene>
    <name evidence="1" type="ORF">SCLCIDRAFT_1221729</name>
</gene>
<accession>A0A0C3DEB5</accession>
<sequence length="52" mass="6313">MKFQTVLGNYRTIAVPTHHRWMLVLSMLYGRRYQHVSVELKYRTYSAELRLV</sequence>
<dbReference type="InParanoid" id="A0A0C3DEB5"/>
<protein>
    <submittedName>
        <fullName evidence="1">Uncharacterized protein</fullName>
    </submittedName>
</protein>
<keyword evidence="2" id="KW-1185">Reference proteome</keyword>
<evidence type="ECO:0000313" key="2">
    <source>
        <dbReference type="Proteomes" id="UP000053989"/>
    </source>
</evidence>
<organism evidence="1 2">
    <name type="scientific">Scleroderma citrinum Foug A</name>
    <dbReference type="NCBI Taxonomy" id="1036808"/>
    <lineage>
        <taxon>Eukaryota</taxon>
        <taxon>Fungi</taxon>
        <taxon>Dikarya</taxon>
        <taxon>Basidiomycota</taxon>
        <taxon>Agaricomycotina</taxon>
        <taxon>Agaricomycetes</taxon>
        <taxon>Agaricomycetidae</taxon>
        <taxon>Boletales</taxon>
        <taxon>Sclerodermatineae</taxon>
        <taxon>Sclerodermataceae</taxon>
        <taxon>Scleroderma</taxon>
    </lineage>
</organism>
<dbReference type="Proteomes" id="UP000053989">
    <property type="component" value="Unassembled WGS sequence"/>
</dbReference>
<evidence type="ECO:0000313" key="1">
    <source>
        <dbReference type="EMBL" id="KIM54714.1"/>
    </source>
</evidence>
<name>A0A0C3DEB5_9AGAM</name>
<dbReference type="HOGENOM" id="CLU_3093197_0_0_1"/>
<feature type="non-terminal residue" evidence="1">
    <location>
        <position position="52"/>
    </location>
</feature>
<dbReference type="EMBL" id="KN822148">
    <property type="protein sequence ID" value="KIM54714.1"/>
    <property type="molecule type" value="Genomic_DNA"/>
</dbReference>
<proteinExistence type="predicted"/>